<sequence>MAKGTKFFRIATEGATSDGRVIDRETLVEMADNYDPNVYAARINLEHIRGYDPAGPFKAYGDVTALKAEEQDGKMRLLAQIDPTADLVAMNKARQKIFSSMEIQPSFADTGEAYLVGLAVTDNPASLGCEVLQFSAKAKTNPLAARKQHPDNLFTEAVEVCFDFSPEAPNVPAGFADSIKRLFSKQRRSDADTDARFADMQEAVQTVAHQVQATGEQFGATLKTVTDQLTTLNNQAAERDKQFNALKARLEQTDAYAARPPATGGDGNTAAITTDC</sequence>
<protein>
    <submittedName>
        <fullName evidence="1">Capsid scaffolding protein</fullName>
    </submittedName>
</protein>
<dbReference type="RefSeq" id="WP_003267647.1">
    <property type="nucleotide sequence ID" value="NZ_NCTK01000001.1"/>
</dbReference>
<evidence type="ECO:0000313" key="1">
    <source>
        <dbReference type="EMBL" id="OYQ14821.1"/>
    </source>
</evidence>
<dbReference type="Pfam" id="PF05929">
    <property type="entry name" value="Phage_GPO"/>
    <property type="match status" value="1"/>
</dbReference>
<proteinExistence type="predicted"/>
<dbReference type="EMBL" id="NCTK01000001">
    <property type="protein sequence ID" value="OYQ14821.1"/>
    <property type="molecule type" value="Genomic_DNA"/>
</dbReference>
<organism evidence="1 2">
    <name type="scientific">Ralstonia solanacearum K60</name>
    <dbReference type="NCBI Taxonomy" id="1091042"/>
    <lineage>
        <taxon>Bacteria</taxon>
        <taxon>Pseudomonadati</taxon>
        <taxon>Pseudomonadota</taxon>
        <taxon>Betaproteobacteria</taxon>
        <taxon>Burkholderiales</taxon>
        <taxon>Burkholderiaceae</taxon>
        <taxon>Ralstonia</taxon>
        <taxon>Ralstonia solanacearum species complex</taxon>
    </lineage>
</organism>
<name>A0AAP7ZR49_RALSL</name>
<gene>
    <name evidence="1" type="ORF">B7R77_17255</name>
</gene>
<dbReference type="AlphaFoldDB" id="A0AAP7ZR49"/>
<evidence type="ECO:0000313" key="2">
    <source>
        <dbReference type="Proteomes" id="UP000216164"/>
    </source>
</evidence>
<accession>A0AAP7ZR49</accession>
<reference evidence="1 2" key="1">
    <citation type="submission" date="2017-04" db="EMBL/GenBank/DDBJ databases">
        <title>Genome Announcement: Closed genomes of Ralstonia solanacearum strains K60, UW551, and UW700.</title>
        <authorList>
            <person name="Hayes M."/>
            <person name="Macintyre A.M."/>
            <person name="Allen C."/>
        </authorList>
    </citation>
    <scope>NUCLEOTIDE SEQUENCE [LARGE SCALE GENOMIC DNA]</scope>
    <source>
        <strain evidence="1 2">UW25</strain>
    </source>
</reference>
<dbReference type="Proteomes" id="UP000216164">
    <property type="component" value="Unassembled WGS sequence"/>
</dbReference>
<dbReference type="InterPro" id="IPR009228">
    <property type="entry name" value="Capsid_scaffold_GpO"/>
</dbReference>
<comment type="caution">
    <text evidence="1">The sequence shown here is derived from an EMBL/GenBank/DDBJ whole genome shotgun (WGS) entry which is preliminary data.</text>
</comment>